<dbReference type="EMBL" id="CP009223">
    <property type="protein sequence ID" value="AIM63537.1"/>
    <property type="molecule type" value="Genomic_DNA"/>
</dbReference>
<dbReference type="AlphaFoldDB" id="A0A075U0W0"/>
<protein>
    <submittedName>
        <fullName evidence="2">Uncharacterized protein</fullName>
    </submittedName>
</protein>
<dbReference type="KEGG" id="wct:WS74_1288"/>
<keyword evidence="1" id="KW-0472">Membrane</keyword>
<evidence type="ECO:0000313" key="3">
    <source>
        <dbReference type="Proteomes" id="UP000029079"/>
    </source>
</evidence>
<dbReference type="STRING" id="759620.WS105_1283"/>
<name>A0A075U0W0_9LACO</name>
<sequence>MEWRILAKTLLPQWLSLWLIQRLTLGVQDKIMFYIVVGLISTTTLTLVIHYMSYKARHTEAHQHSKLEHCSCFAD</sequence>
<keyword evidence="3" id="KW-1185">Reference proteome</keyword>
<dbReference type="RefSeq" id="WP_038528646.1">
    <property type="nucleotide sequence ID" value="NZ_CP009223.1"/>
</dbReference>
<accession>A0A075U0W0</accession>
<gene>
    <name evidence="2" type="ORF">WS74_1288</name>
</gene>
<dbReference type="KEGG" id="wce:WS08_1218"/>
<dbReference type="Proteomes" id="UP000029079">
    <property type="component" value="Chromosome"/>
</dbReference>
<reference evidence="2 3" key="1">
    <citation type="journal article" date="2014" name="Genome Announc.">
        <title>Complete Genome Sequences of Fish Pathogenic Weissella ceti Strains WS74 and WS105.</title>
        <authorList>
            <person name="Figueiredo H.C."/>
            <person name="Leal C.A."/>
            <person name="Dorella F.A."/>
            <person name="Carvalho A.F."/>
            <person name="Soares S.C."/>
            <person name="Pereira F.L."/>
            <person name="Azevedo V.A."/>
        </authorList>
    </citation>
    <scope>NUCLEOTIDE SEQUENCE [LARGE SCALE GENOMIC DNA]</scope>
    <source>
        <strain evidence="2 3">WS74</strain>
    </source>
</reference>
<keyword evidence="1" id="KW-0812">Transmembrane</keyword>
<proteinExistence type="predicted"/>
<feature type="transmembrane region" description="Helical" evidence="1">
    <location>
        <begin position="31"/>
        <end position="52"/>
    </location>
</feature>
<evidence type="ECO:0000313" key="2">
    <source>
        <dbReference type="EMBL" id="AIM63537.1"/>
    </source>
</evidence>
<dbReference type="KEGG" id="wci:WS105_1283"/>
<evidence type="ECO:0000256" key="1">
    <source>
        <dbReference type="SAM" id="Phobius"/>
    </source>
</evidence>
<organism evidence="2 3">
    <name type="scientific">Weissella ceti</name>
    <dbReference type="NCBI Taxonomy" id="759620"/>
    <lineage>
        <taxon>Bacteria</taxon>
        <taxon>Bacillati</taxon>
        <taxon>Bacillota</taxon>
        <taxon>Bacilli</taxon>
        <taxon>Lactobacillales</taxon>
        <taxon>Lactobacillaceae</taxon>
        <taxon>Weissella</taxon>
    </lineage>
</organism>
<reference evidence="3" key="2">
    <citation type="submission" date="2014-08" db="EMBL/GenBank/DDBJ databases">
        <title>Complete genome of Weissella ceti strain WS74 isolated from diseased rainbow trout in Brazil.</title>
        <authorList>
            <person name="Figueiredo H.C.P."/>
            <person name="Leal C.A.G."/>
            <person name="Pereira F.L."/>
            <person name="Soares S.C."/>
            <person name="Dorella F.A."/>
            <person name="Carvalho A.F."/>
            <person name="Azevedo V.A.C."/>
        </authorList>
    </citation>
    <scope>NUCLEOTIDE SEQUENCE [LARGE SCALE GENOMIC DNA]</scope>
    <source>
        <strain evidence="3">WS74</strain>
    </source>
</reference>
<keyword evidence="1" id="KW-1133">Transmembrane helix</keyword>